<feature type="compositionally biased region" description="Polar residues" evidence="1">
    <location>
        <begin position="13"/>
        <end position="30"/>
    </location>
</feature>
<evidence type="ECO:0000313" key="2">
    <source>
        <dbReference type="EMBL" id="CAG6729581.1"/>
    </source>
</evidence>
<dbReference type="AlphaFoldDB" id="A0A8D9DU79"/>
<feature type="region of interest" description="Disordered" evidence="1">
    <location>
        <begin position="1"/>
        <end position="42"/>
    </location>
</feature>
<organism evidence="2">
    <name type="scientific">Cacopsylla melanoneura</name>
    <dbReference type="NCBI Taxonomy" id="428564"/>
    <lineage>
        <taxon>Eukaryota</taxon>
        <taxon>Metazoa</taxon>
        <taxon>Ecdysozoa</taxon>
        <taxon>Arthropoda</taxon>
        <taxon>Hexapoda</taxon>
        <taxon>Insecta</taxon>
        <taxon>Pterygota</taxon>
        <taxon>Neoptera</taxon>
        <taxon>Paraneoptera</taxon>
        <taxon>Hemiptera</taxon>
        <taxon>Sternorrhyncha</taxon>
        <taxon>Psylloidea</taxon>
        <taxon>Psyllidae</taxon>
        <taxon>Psyllinae</taxon>
        <taxon>Cacopsylla</taxon>
    </lineage>
</organism>
<sequence>MGAKSSEHRTSTDKISSNPRTSDCETSMTTAEEGPVDPGPGRPKLYRTLSVAIILGFSLKTISHAQHLLHSSLPYSLLFKLSIKPMSRGWRSICNGTRTEAHSVDKQGATSSWQFHYYCTCSSGVQSTNSILLVIPCYIPHYIGHNCYIHPCGIPRYNCRQVFEKCFPFNRHHRPVLRGCLQCFCLQDQSSRHQDSSMELLGFSDSCWCSMDCLCVVNLV</sequence>
<dbReference type="EMBL" id="HBUF01379245">
    <property type="protein sequence ID" value="CAG6729581.1"/>
    <property type="molecule type" value="Transcribed_RNA"/>
</dbReference>
<evidence type="ECO:0000256" key="1">
    <source>
        <dbReference type="SAM" id="MobiDB-lite"/>
    </source>
</evidence>
<reference evidence="2" key="1">
    <citation type="submission" date="2021-05" db="EMBL/GenBank/DDBJ databases">
        <authorList>
            <person name="Alioto T."/>
            <person name="Alioto T."/>
            <person name="Gomez Garrido J."/>
        </authorList>
    </citation>
    <scope>NUCLEOTIDE SEQUENCE</scope>
</reference>
<feature type="compositionally biased region" description="Basic and acidic residues" evidence="1">
    <location>
        <begin position="1"/>
        <end position="12"/>
    </location>
</feature>
<name>A0A8D9DU79_9HEMI</name>
<accession>A0A8D9DU79</accession>
<protein>
    <submittedName>
        <fullName evidence="2">Uncharacterized protein</fullName>
    </submittedName>
</protein>
<proteinExistence type="predicted"/>